<keyword evidence="2" id="KW-1133">Transmembrane helix</keyword>
<dbReference type="Proteomes" id="UP000831390">
    <property type="component" value="Chromosome"/>
</dbReference>
<accession>A0ABY4B8F0</accession>
<reference evidence="3 4" key="1">
    <citation type="submission" date="2022-03" db="EMBL/GenBank/DDBJ databases">
        <title>Hymenobactersp. isolated from the air.</title>
        <authorList>
            <person name="Won M."/>
            <person name="Kwon S.-W."/>
        </authorList>
    </citation>
    <scope>NUCLEOTIDE SEQUENCE [LARGE SCALE GENOMIC DNA]</scope>
    <source>
        <strain evidence="3 4">KACC 22596</strain>
    </source>
</reference>
<name>A0ABY4B8F0_9BACT</name>
<feature type="region of interest" description="Disordered" evidence="1">
    <location>
        <begin position="68"/>
        <end position="87"/>
    </location>
</feature>
<evidence type="ECO:0000313" key="4">
    <source>
        <dbReference type="Proteomes" id="UP000831390"/>
    </source>
</evidence>
<organism evidence="3 4">
    <name type="scientific">Hymenobacter monticola</name>
    <dbReference type="NCBI Taxonomy" id="1705399"/>
    <lineage>
        <taxon>Bacteria</taxon>
        <taxon>Pseudomonadati</taxon>
        <taxon>Bacteroidota</taxon>
        <taxon>Cytophagia</taxon>
        <taxon>Cytophagales</taxon>
        <taxon>Hymenobacteraceae</taxon>
        <taxon>Hymenobacter</taxon>
    </lineage>
</organism>
<protein>
    <submittedName>
        <fullName evidence="3">Uncharacterized protein</fullName>
    </submittedName>
</protein>
<proteinExistence type="predicted"/>
<sequence length="224" mass="24472">MEDYAAKMLLKTDAALREYVTGHVQYREAAVLAALDELRRRGQPAAEEAALRPALEAGAAAQATREAALEAERQRNAPPAEADDEPSGPVLYSQSAIVLFSLLFTMIMGGILLSINLYRLGKKGAMLGLLLFIVAYLVAGSFLLGPLLAAVGINPVLGGLLFNIPAALLYGLWVWPRYVGPISYRSRSILLPVLIYFVFAWGALKVISFLPPKERQKLEKMMQK</sequence>
<evidence type="ECO:0000313" key="3">
    <source>
        <dbReference type="EMBL" id="UOE35154.1"/>
    </source>
</evidence>
<keyword evidence="2" id="KW-0812">Transmembrane</keyword>
<dbReference type="EMBL" id="CP094534">
    <property type="protein sequence ID" value="UOE35154.1"/>
    <property type="molecule type" value="Genomic_DNA"/>
</dbReference>
<evidence type="ECO:0000256" key="2">
    <source>
        <dbReference type="SAM" id="Phobius"/>
    </source>
</evidence>
<evidence type="ECO:0000256" key="1">
    <source>
        <dbReference type="SAM" id="MobiDB-lite"/>
    </source>
</evidence>
<feature type="transmembrane region" description="Helical" evidence="2">
    <location>
        <begin position="127"/>
        <end position="150"/>
    </location>
</feature>
<gene>
    <name evidence="3" type="ORF">MTP16_05760</name>
</gene>
<keyword evidence="2" id="KW-0472">Membrane</keyword>
<feature type="transmembrane region" description="Helical" evidence="2">
    <location>
        <begin position="188"/>
        <end position="210"/>
    </location>
</feature>
<feature type="transmembrane region" description="Helical" evidence="2">
    <location>
        <begin position="156"/>
        <end position="176"/>
    </location>
</feature>
<dbReference type="RefSeq" id="WP_243516691.1">
    <property type="nucleotide sequence ID" value="NZ_CP094534.1"/>
</dbReference>
<feature type="transmembrane region" description="Helical" evidence="2">
    <location>
        <begin position="96"/>
        <end position="115"/>
    </location>
</feature>
<keyword evidence="4" id="KW-1185">Reference proteome</keyword>